<dbReference type="InterPro" id="IPR042099">
    <property type="entry name" value="ANL_N_sf"/>
</dbReference>
<dbReference type="PANTHER" id="PTHR45527:SF1">
    <property type="entry name" value="FATTY ACID SYNTHASE"/>
    <property type="match status" value="1"/>
</dbReference>
<dbReference type="SUPFAM" id="SSF56801">
    <property type="entry name" value="Acetyl-CoA synthetase-like"/>
    <property type="match status" value="1"/>
</dbReference>
<keyword evidence="5" id="KW-1185">Reference proteome</keyword>
<dbReference type="Pfam" id="PF00501">
    <property type="entry name" value="AMP-binding"/>
    <property type="match status" value="1"/>
</dbReference>
<feature type="compositionally biased region" description="Low complexity" evidence="1">
    <location>
        <begin position="143"/>
        <end position="165"/>
    </location>
</feature>
<evidence type="ECO:0000259" key="3">
    <source>
        <dbReference type="Pfam" id="PF13193"/>
    </source>
</evidence>
<proteinExistence type="predicted"/>
<dbReference type="Gene3D" id="3.40.50.12780">
    <property type="entry name" value="N-terminal domain of ligase-like"/>
    <property type="match status" value="1"/>
</dbReference>
<evidence type="ECO:0000313" key="5">
    <source>
        <dbReference type="Proteomes" id="UP000631535"/>
    </source>
</evidence>
<accession>A0ABQ2MEW4</accession>
<protein>
    <submittedName>
        <fullName evidence="4">Amino acid adenylation protein</fullName>
    </submittedName>
</protein>
<dbReference type="Pfam" id="PF13193">
    <property type="entry name" value="AMP-binding_C"/>
    <property type="match status" value="1"/>
</dbReference>
<feature type="domain" description="AMP-dependent synthetase/ligase" evidence="2">
    <location>
        <begin position="20"/>
        <end position="388"/>
    </location>
</feature>
<sequence length="551" mass="58078">MSSGDHRTAGSGPQTLYEWFAESAVRFGGEPALEVGPSVLTYAQLRASAETLARRLVDARGGEPPRRVGLLAGRSLTAYAGYLAVLRTGATVVPLNPDFPATRNAAMAAAAALDLVVTDTHQPAGTADELGVPLLTVDPDQLAGAADAGTPEAPAAAPGTGSGDALPPCPSTPDDVAYIIFTSGSTGTPKGVPVLHRNVAAYLSHVVPRYGAGPGSRLSQAFDLTFDGSVYDLFVAWSSGGTLVVPMRSQLMSPVKFINTRRITHWFSVPSLVSFASKLGTLAPGSMPTLRWSVFGGEPLPMALALEWQAAAPDSELEILYGPTEVTVSCTEYLLPRDPRRRPEPSNGTVPIGTCYPELEHVVLDEDGRPAAEGELCVRGPQRFPGYLDPANNAGRFISTGPDGAVRPFTGETALTEEHWYRTGDRVGLQDGQLVHLGRVDHQVKIRGYRIELGEIEAMLREQPGVRDAVVLAVEGRDGQNDLEGAVTGEAVDPDGMYKALGERLPAYMVPRRITVVDELPLNAHGKTDRRALAAALAGSPAAGATTAGAR</sequence>
<dbReference type="EMBL" id="BMMP01000009">
    <property type="protein sequence ID" value="GGO50551.1"/>
    <property type="molecule type" value="Genomic_DNA"/>
</dbReference>
<name>A0ABQ2MEW4_9ACTN</name>
<dbReference type="NCBIfam" id="TIGR01733">
    <property type="entry name" value="AA-adenyl-dom"/>
    <property type="match status" value="1"/>
</dbReference>
<organism evidence="4 5">
    <name type="scientific">Streptomyces daqingensis</name>
    <dbReference type="NCBI Taxonomy" id="1472640"/>
    <lineage>
        <taxon>Bacteria</taxon>
        <taxon>Bacillati</taxon>
        <taxon>Actinomycetota</taxon>
        <taxon>Actinomycetes</taxon>
        <taxon>Kitasatosporales</taxon>
        <taxon>Streptomycetaceae</taxon>
        <taxon>Streptomyces</taxon>
    </lineage>
</organism>
<dbReference type="InterPro" id="IPR020845">
    <property type="entry name" value="AMP-binding_CS"/>
</dbReference>
<feature type="region of interest" description="Disordered" evidence="1">
    <location>
        <begin position="142"/>
        <end position="168"/>
    </location>
</feature>
<gene>
    <name evidence="4" type="ORF">GCM10012287_30530</name>
</gene>
<dbReference type="InterPro" id="IPR010071">
    <property type="entry name" value="AA_adenyl_dom"/>
</dbReference>
<dbReference type="Gene3D" id="3.30.300.30">
    <property type="match status" value="1"/>
</dbReference>
<dbReference type="RefSeq" id="WP_189037680.1">
    <property type="nucleotide sequence ID" value="NZ_BMMP01000009.1"/>
</dbReference>
<dbReference type="Proteomes" id="UP000631535">
    <property type="component" value="Unassembled WGS sequence"/>
</dbReference>
<comment type="caution">
    <text evidence="4">The sequence shown here is derived from an EMBL/GenBank/DDBJ whole genome shotgun (WGS) entry which is preliminary data.</text>
</comment>
<dbReference type="InterPro" id="IPR045851">
    <property type="entry name" value="AMP-bd_C_sf"/>
</dbReference>
<reference evidence="5" key="1">
    <citation type="journal article" date="2019" name="Int. J. Syst. Evol. Microbiol.">
        <title>The Global Catalogue of Microorganisms (GCM) 10K type strain sequencing project: providing services to taxonomists for standard genome sequencing and annotation.</title>
        <authorList>
            <consortium name="The Broad Institute Genomics Platform"/>
            <consortium name="The Broad Institute Genome Sequencing Center for Infectious Disease"/>
            <person name="Wu L."/>
            <person name="Ma J."/>
        </authorList>
    </citation>
    <scope>NUCLEOTIDE SEQUENCE [LARGE SCALE GENOMIC DNA]</scope>
    <source>
        <strain evidence="5">CGMCC 4.7178</strain>
    </source>
</reference>
<evidence type="ECO:0000259" key="2">
    <source>
        <dbReference type="Pfam" id="PF00501"/>
    </source>
</evidence>
<evidence type="ECO:0000313" key="4">
    <source>
        <dbReference type="EMBL" id="GGO50551.1"/>
    </source>
</evidence>
<dbReference type="InterPro" id="IPR025110">
    <property type="entry name" value="AMP-bd_C"/>
</dbReference>
<dbReference type="PROSITE" id="PS00455">
    <property type="entry name" value="AMP_BINDING"/>
    <property type="match status" value="1"/>
</dbReference>
<feature type="domain" description="AMP-binding enzyme C-terminal" evidence="3">
    <location>
        <begin position="455"/>
        <end position="527"/>
    </location>
</feature>
<dbReference type="InterPro" id="IPR000873">
    <property type="entry name" value="AMP-dep_synth/lig_dom"/>
</dbReference>
<dbReference type="PANTHER" id="PTHR45527">
    <property type="entry name" value="NONRIBOSOMAL PEPTIDE SYNTHETASE"/>
    <property type="match status" value="1"/>
</dbReference>
<evidence type="ECO:0000256" key="1">
    <source>
        <dbReference type="SAM" id="MobiDB-lite"/>
    </source>
</evidence>